<feature type="transmembrane region" description="Helical" evidence="10">
    <location>
        <begin position="261"/>
        <end position="285"/>
    </location>
</feature>
<dbReference type="EC" id="3.4.21.105" evidence="4"/>
<dbReference type="InterPro" id="IPR050925">
    <property type="entry name" value="Rhomboid_protease_S54"/>
</dbReference>
<feature type="domain" description="Peptidase S54 rhomboid" evidence="11">
    <location>
        <begin position="166"/>
        <end position="307"/>
    </location>
</feature>
<evidence type="ECO:0000256" key="3">
    <source>
        <dbReference type="ARBA" id="ARBA00009045"/>
    </source>
</evidence>
<keyword evidence="8 10" id="KW-0472">Membrane</keyword>
<evidence type="ECO:0000256" key="2">
    <source>
        <dbReference type="ARBA" id="ARBA00004141"/>
    </source>
</evidence>
<dbReference type="PANTHER" id="PTHR43731:SF14">
    <property type="entry name" value="PRESENILIN-ASSOCIATED RHOMBOID-LIKE PROTEIN, MITOCHONDRIAL"/>
    <property type="match status" value="1"/>
</dbReference>
<dbReference type="WBParaSite" id="MhA1_Contig1806.frz3.fgene2">
    <property type="protein sequence ID" value="MhA1_Contig1806.frz3.fgene2"/>
    <property type="gene ID" value="MhA1_Contig1806.frz3.fgene2"/>
</dbReference>
<evidence type="ECO:0000256" key="4">
    <source>
        <dbReference type="ARBA" id="ARBA00013039"/>
    </source>
</evidence>
<organism evidence="12 13">
    <name type="scientific">Meloidogyne hapla</name>
    <name type="common">Root-knot nematode worm</name>
    <dbReference type="NCBI Taxonomy" id="6305"/>
    <lineage>
        <taxon>Eukaryota</taxon>
        <taxon>Metazoa</taxon>
        <taxon>Ecdysozoa</taxon>
        <taxon>Nematoda</taxon>
        <taxon>Chromadorea</taxon>
        <taxon>Rhabditida</taxon>
        <taxon>Tylenchina</taxon>
        <taxon>Tylenchomorpha</taxon>
        <taxon>Tylenchoidea</taxon>
        <taxon>Meloidogynidae</taxon>
        <taxon>Meloidogyninae</taxon>
        <taxon>Meloidogyne</taxon>
    </lineage>
</organism>
<keyword evidence="12" id="KW-1185">Reference proteome</keyword>
<dbReference type="GO" id="GO:0016020">
    <property type="term" value="C:membrane"/>
    <property type="evidence" value="ECO:0007669"/>
    <property type="project" value="UniProtKB-SubCell"/>
</dbReference>
<evidence type="ECO:0000259" key="11">
    <source>
        <dbReference type="Pfam" id="PF01694"/>
    </source>
</evidence>
<dbReference type="Gene3D" id="1.20.1540.10">
    <property type="entry name" value="Rhomboid-like"/>
    <property type="match status" value="1"/>
</dbReference>
<evidence type="ECO:0000313" key="12">
    <source>
        <dbReference type="Proteomes" id="UP000095281"/>
    </source>
</evidence>
<evidence type="ECO:0000256" key="7">
    <source>
        <dbReference type="ARBA" id="ARBA00022989"/>
    </source>
</evidence>
<dbReference type="Proteomes" id="UP000095281">
    <property type="component" value="Unplaced"/>
</dbReference>
<feature type="compositionally biased region" description="Basic and acidic residues" evidence="9">
    <location>
        <begin position="433"/>
        <end position="442"/>
    </location>
</feature>
<accession>A0A1I8BCB3</accession>
<comment type="similarity">
    <text evidence="3">Belongs to the peptidase S54 family.</text>
</comment>
<evidence type="ECO:0000313" key="13">
    <source>
        <dbReference type="WBParaSite" id="MhA1_Contig1806.frz3.fgene2"/>
    </source>
</evidence>
<feature type="transmembrane region" description="Helical" evidence="10">
    <location>
        <begin position="67"/>
        <end position="87"/>
    </location>
</feature>
<feature type="transmembrane region" description="Helical" evidence="10">
    <location>
        <begin position="122"/>
        <end position="140"/>
    </location>
</feature>
<keyword evidence="5 10" id="KW-0812">Transmembrane</keyword>
<dbReference type="GO" id="GO:0006465">
    <property type="term" value="P:signal peptide processing"/>
    <property type="evidence" value="ECO:0007669"/>
    <property type="project" value="TreeGrafter"/>
</dbReference>
<protein>
    <recommendedName>
        <fullName evidence="4">rhomboid protease</fullName>
        <ecNumber evidence="4">3.4.21.105</ecNumber>
    </recommendedName>
</protein>
<comment type="subcellular location">
    <subcellularLocation>
        <location evidence="2">Membrane</location>
        <topology evidence="2">Multi-pass membrane protein</topology>
    </subcellularLocation>
</comment>
<keyword evidence="7 10" id="KW-1133">Transmembrane helix</keyword>
<evidence type="ECO:0000256" key="6">
    <source>
        <dbReference type="ARBA" id="ARBA00022801"/>
    </source>
</evidence>
<evidence type="ECO:0000256" key="8">
    <source>
        <dbReference type="ARBA" id="ARBA00023136"/>
    </source>
</evidence>
<dbReference type="Pfam" id="PF01694">
    <property type="entry name" value="Rhomboid"/>
    <property type="match status" value="1"/>
</dbReference>
<dbReference type="GO" id="GO:0004252">
    <property type="term" value="F:serine-type endopeptidase activity"/>
    <property type="evidence" value="ECO:0007669"/>
    <property type="project" value="InterPro"/>
</dbReference>
<comment type="catalytic activity">
    <reaction evidence="1">
        <text>Cleaves type-1 transmembrane domains using a catalytic dyad composed of serine and histidine that are contributed by different transmembrane domains.</text>
        <dbReference type="EC" id="3.4.21.105"/>
    </reaction>
</comment>
<feature type="transmembrane region" description="Helical" evidence="10">
    <location>
        <begin position="161"/>
        <end position="181"/>
    </location>
</feature>
<evidence type="ECO:0000256" key="5">
    <source>
        <dbReference type="ARBA" id="ARBA00022692"/>
    </source>
</evidence>
<dbReference type="InterPro" id="IPR035952">
    <property type="entry name" value="Rhomboid-like_sf"/>
</dbReference>
<sequence>MMQMKILMTIPFRLKAGRCLLSSSTSKFARFQNSKFGSQIKKAVDAKMEAKQNYSQEGAELRPASHLWRAVAFTAATGLTTFSIASISEYKNTKKSFQDLINDSLAEFKRIYSGRHESKKRMDSLIAALIASNVAVFALWRFSNFNKFMSLFFTNGYASKLLCLPMLLSVFSHSNFLHMFANMYVLNSFSSATLEFLGKEQFLAFYLTGGVFASLISLCVKSFTKSLLPSLGASGAIAALIGYVCIVASDARISILFLPQFQFSAGNALIGILLFEAAMLFVGIFTKFRIFDNAAHLGGLLFGVWYAEKGEEFYRQTFSPKLVNYWKTSGFGNSHNQKNDDTPVIIYDGNKHILTTMDELQQNKKENGYLNNDIEKNYQQIDDNLQKLKFRKQNFDELTKRKHEFKAKNERLESDSEKKLRAMTQQLERRKRWNEYQKEQKEKQKHRKERILEERKRMKMEEEEYEDDQNNIEER</sequence>
<dbReference type="SUPFAM" id="SSF144091">
    <property type="entry name" value="Rhomboid-like"/>
    <property type="match status" value="1"/>
</dbReference>
<evidence type="ECO:0000256" key="1">
    <source>
        <dbReference type="ARBA" id="ARBA00000156"/>
    </source>
</evidence>
<proteinExistence type="inferred from homology"/>
<feature type="region of interest" description="Disordered" evidence="9">
    <location>
        <begin position="428"/>
        <end position="475"/>
    </location>
</feature>
<feature type="transmembrane region" description="Helical" evidence="10">
    <location>
        <begin position="201"/>
        <end position="220"/>
    </location>
</feature>
<dbReference type="InterPro" id="IPR022764">
    <property type="entry name" value="Peptidase_S54_rhomboid_dom"/>
</dbReference>
<name>A0A1I8BCB3_MELHA</name>
<feature type="transmembrane region" description="Helical" evidence="10">
    <location>
        <begin position="227"/>
        <end position="249"/>
    </location>
</feature>
<evidence type="ECO:0000256" key="9">
    <source>
        <dbReference type="SAM" id="MobiDB-lite"/>
    </source>
</evidence>
<feature type="compositionally biased region" description="Basic and acidic residues" evidence="9">
    <location>
        <begin position="450"/>
        <end position="460"/>
    </location>
</feature>
<feature type="compositionally biased region" description="Acidic residues" evidence="9">
    <location>
        <begin position="461"/>
        <end position="475"/>
    </location>
</feature>
<keyword evidence="6" id="KW-0378">Hydrolase</keyword>
<evidence type="ECO:0000256" key="10">
    <source>
        <dbReference type="SAM" id="Phobius"/>
    </source>
</evidence>
<reference evidence="13" key="1">
    <citation type="submission" date="2016-11" db="UniProtKB">
        <authorList>
            <consortium name="WormBaseParasite"/>
        </authorList>
    </citation>
    <scope>IDENTIFICATION</scope>
</reference>
<dbReference type="AlphaFoldDB" id="A0A1I8BCB3"/>
<dbReference type="PANTHER" id="PTHR43731">
    <property type="entry name" value="RHOMBOID PROTEASE"/>
    <property type="match status" value="1"/>
</dbReference>